<dbReference type="OrthoDB" id="7054961at2"/>
<dbReference type="Proteomes" id="UP000008888">
    <property type="component" value="Chromosome"/>
</dbReference>
<keyword evidence="2" id="KW-1185">Reference proteome</keyword>
<dbReference type="RefSeq" id="WP_013818527.1">
    <property type="nucleotide sequence ID" value="NC_015572.1"/>
</dbReference>
<dbReference type="KEGG" id="mmt:Metme_1860"/>
<accession>G0A3H7</accession>
<gene>
    <name evidence="1" type="ordered locus">Metme_1860</name>
</gene>
<evidence type="ECO:0000313" key="2">
    <source>
        <dbReference type="Proteomes" id="UP000008888"/>
    </source>
</evidence>
<dbReference type="eggNOG" id="COG5338">
    <property type="taxonomic scope" value="Bacteria"/>
</dbReference>
<proteinExistence type="predicted"/>
<dbReference type="InterPro" id="IPR018759">
    <property type="entry name" value="BBP2_2"/>
</dbReference>
<organism evidence="1 2">
    <name type="scientific">Methylomonas methanica (strain DSM 25384 / MC09)</name>
    <dbReference type="NCBI Taxonomy" id="857087"/>
    <lineage>
        <taxon>Bacteria</taxon>
        <taxon>Pseudomonadati</taxon>
        <taxon>Pseudomonadota</taxon>
        <taxon>Gammaproteobacteria</taxon>
        <taxon>Methylococcales</taxon>
        <taxon>Methylococcaceae</taxon>
        <taxon>Methylomonas</taxon>
    </lineage>
</organism>
<dbReference type="HOGENOM" id="CLU_055127_0_0_6"/>
<evidence type="ECO:0008006" key="3">
    <source>
        <dbReference type="Google" id="ProtNLM"/>
    </source>
</evidence>
<reference evidence="1 2" key="1">
    <citation type="journal article" date="2011" name="J. Bacteriol.">
        <title>Complete Genome Sequence of the Aerobic Marine Methanotroph Methylomonas methanica MC09.</title>
        <authorList>
            <person name="Boden R."/>
            <person name="Cunliffe M."/>
            <person name="Scanlan J."/>
            <person name="Moussard H."/>
            <person name="Kits K.D."/>
            <person name="Klotz M.G."/>
            <person name="Jetten M.S."/>
            <person name="Vuilleumier S."/>
            <person name="Han J."/>
            <person name="Peters L."/>
            <person name="Mikhailova N."/>
            <person name="Teshima H."/>
            <person name="Tapia R."/>
            <person name="Kyrpides N."/>
            <person name="Ivanova N."/>
            <person name="Pagani I."/>
            <person name="Cheng J.F."/>
            <person name="Goodwin L."/>
            <person name="Han C."/>
            <person name="Hauser L."/>
            <person name="Land M.L."/>
            <person name="Lapidus A."/>
            <person name="Lucas S."/>
            <person name="Pitluck S."/>
            <person name="Woyke T."/>
            <person name="Stein L."/>
            <person name="Murrell J.C."/>
        </authorList>
    </citation>
    <scope>NUCLEOTIDE SEQUENCE [LARGE SCALE GENOMIC DNA]</scope>
    <source>
        <strain evidence="1 2">MC09</strain>
    </source>
</reference>
<sequence>MNPSHNILPAAKASEPILENTGPGSTSKFQFVTFTLCLILANERLYAKGVSETVTPYVASNFLYDSNFFRVSDSTDLSTATGQAGKSEFLKQIATGLRLDWKINRQQLLAEANLNQNWFQNFSSLDYLGWSASSQWNWHFGSHLDGEIGFNKKVFLGDYNQLNRFVANLQENQQFFANAGYLFHARGLLKLGITRKERQYDDVIRQISNSIEDNAELDIQYISPDNSTIGVHGVLTEGRFPNRTYQADSTLDDGYKRFNTGVVWDWHYSAITHIDGMVGYLYQRYNHLSERNFGDAIANLAIHWQTTDKTLIDLLAKREIRQANNLNASFSLLQGVELKTQVEISPKLKLSVPMNYLNQQFLGDIAGENSGQTAERNNLYGLGLRLIYHPIDNISINAMLNFEKRDSNYASRAYQDHAAGLSVQAVF</sequence>
<protein>
    <recommendedName>
        <fullName evidence="3">Exopolysaccharide biosynthesis operon protein EpsL</fullName>
    </recommendedName>
</protein>
<evidence type="ECO:0000313" key="1">
    <source>
        <dbReference type="EMBL" id="AEG00276.1"/>
    </source>
</evidence>
<dbReference type="AlphaFoldDB" id="G0A3H7"/>
<reference evidence="2" key="3">
    <citation type="submission" date="2011-05" db="EMBL/GenBank/DDBJ databases">
        <title>Complete sequence of Methylomonas methanica MC09.</title>
        <authorList>
            <consortium name="US DOE Joint Genome Institute"/>
            <person name="Lucas S."/>
            <person name="Han J."/>
            <person name="Lapidus A."/>
            <person name="Cheng J.-F."/>
            <person name="Goodwin L."/>
            <person name="Pitluck S."/>
            <person name="Peters L."/>
            <person name="Mikhailova N."/>
            <person name="Teshima H."/>
            <person name="Han C."/>
            <person name="Tapia R."/>
            <person name="Land M."/>
            <person name="Hauser L."/>
            <person name="Kyrpides N."/>
            <person name="Ivanova N."/>
            <person name="Pagani I."/>
            <person name="Stein L."/>
            <person name="Woyke T."/>
        </authorList>
    </citation>
    <scope>NUCLEOTIDE SEQUENCE [LARGE SCALE GENOMIC DNA]</scope>
    <source>
        <strain evidence="2">MC09</strain>
    </source>
</reference>
<dbReference type="Pfam" id="PF10082">
    <property type="entry name" value="BBP2_2"/>
    <property type="match status" value="1"/>
</dbReference>
<dbReference type="EMBL" id="CP002738">
    <property type="protein sequence ID" value="AEG00276.1"/>
    <property type="molecule type" value="Genomic_DNA"/>
</dbReference>
<name>G0A3H7_METMM</name>
<reference key="2">
    <citation type="submission" date="2011-05" db="EMBL/GenBank/DDBJ databases">
        <title>Complete genome sequence of the aerobic marine methanotroph Methylomonas methanica MC09.</title>
        <authorList>
            <person name="Boden R."/>
            <person name="Cunliffe M."/>
            <person name="Scanlan J."/>
            <person name="Moussard H."/>
            <person name="Kits K.D."/>
            <person name="Klotz M."/>
            <person name="Jetten M."/>
            <person name="Vuilleumier S."/>
            <person name="Han J."/>
            <person name="Peters L."/>
            <person name="Mikhailova N."/>
            <person name="Teshima H."/>
            <person name="Tapia R."/>
            <person name="Kyrpides N."/>
            <person name="Ivanova N."/>
            <person name="Pagani I."/>
            <person name="Cheng J.-F."/>
            <person name="Goodwin L."/>
            <person name="Han C."/>
            <person name="Hauser L."/>
            <person name="Land M."/>
            <person name="Lapidus A."/>
            <person name="Lucas S."/>
            <person name="Pitluck S."/>
            <person name="Woyke T."/>
            <person name="Stein L.Y."/>
            <person name="Murrell C."/>
        </authorList>
    </citation>
    <scope>NUCLEOTIDE SEQUENCE</scope>
    <source>
        <strain>MC09</strain>
    </source>
</reference>
<dbReference type="STRING" id="857087.Metme_1860"/>